<gene>
    <name evidence="1" type="ORF">IF1G_01081</name>
</gene>
<accession>A0A545VHM0</accession>
<evidence type="ECO:0000313" key="2">
    <source>
        <dbReference type="Proteomes" id="UP000315783"/>
    </source>
</evidence>
<comment type="caution">
    <text evidence="1">The sequence shown here is derived from an EMBL/GenBank/DDBJ whole genome shotgun (WGS) entry which is preliminary data.</text>
</comment>
<keyword evidence="2" id="KW-1185">Reference proteome</keyword>
<protein>
    <submittedName>
        <fullName evidence="1">Uncharacterized protein</fullName>
    </submittedName>
</protein>
<proteinExistence type="predicted"/>
<organism evidence="1 2">
    <name type="scientific">Cordyceps javanica</name>
    <dbReference type="NCBI Taxonomy" id="43265"/>
    <lineage>
        <taxon>Eukaryota</taxon>
        <taxon>Fungi</taxon>
        <taxon>Dikarya</taxon>
        <taxon>Ascomycota</taxon>
        <taxon>Pezizomycotina</taxon>
        <taxon>Sordariomycetes</taxon>
        <taxon>Hypocreomycetidae</taxon>
        <taxon>Hypocreales</taxon>
        <taxon>Cordycipitaceae</taxon>
        <taxon>Cordyceps</taxon>
    </lineage>
</organism>
<name>A0A545VHM0_9HYPO</name>
<reference evidence="1 2" key="1">
    <citation type="journal article" date="2019" name="Appl. Microbiol. Biotechnol.">
        <title>Genome sequence of Isaria javanica and comparative genome analysis insights into family S53 peptidase evolution in fungal entomopathogens.</title>
        <authorList>
            <person name="Lin R."/>
            <person name="Zhang X."/>
            <person name="Xin B."/>
            <person name="Zou M."/>
            <person name="Gao Y."/>
            <person name="Qin F."/>
            <person name="Hu Q."/>
            <person name="Xie B."/>
            <person name="Cheng X."/>
        </authorList>
    </citation>
    <scope>NUCLEOTIDE SEQUENCE [LARGE SCALE GENOMIC DNA]</scope>
    <source>
        <strain evidence="1 2">IJ1G</strain>
    </source>
</reference>
<evidence type="ECO:0000313" key="1">
    <source>
        <dbReference type="EMBL" id="TQW01150.1"/>
    </source>
</evidence>
<dbReference type="Proteomes" id="UP000315783">
    <property type="component" value="Unassembled WGS sequence"/>
</dbReference>
<dbReference type="AlphaFoldDB" id="A0A545VHM0"/>
<dbReference type="EMBL" id="SPUK01000001">
    <property type="protein sequence ID" value="TQW01150.1"/>
    <property type="molecule type" value="Genomic_DNA"/>
</dbReference>
<sequence length="242" mass="25805">MHAVLACADVTVANVLLSNYSVGTEYGYSVSASHIPSVGFPSCPGPALLAYLGNWAISTRSAALTHADQGLQLINETTPSVPGRSHRRHSAHAGGAFLCHCDAELAAATATPAAAHLLRMLLSRLPTLSLPDIRAYPYLSRLLTTFVIVRPHQPWLLKRHVAVRQSRLFGDAHNSTRASPGPLTPSILSGTGLVLPICRDLEADRSAHLQGARGSTHCTESLPPFPNRCCVTKPLSFIRGVV</sequence>